<evidence type="ECO:0000313" key="2">
    <source>
        <dbReference type="Proteomes" id="UP001632037"/>
    </source>
</evidence>
<evidence type="ECO:0000313" key="1">
    <source>
        <dbReference type="EMBL" id="KAL3673089.1"/>
    </source>
</evidence>
<dbReference type="Proteomes" id="UP001632037">
    <property type="component" value="Unassembled WGS sequence"/>
</dbReference>
<reference evidence="1 2" key="1">
    <citation type="submission" date="2024-09" db="EMBL/GenBank/DDBJ databases">
        <title>Genome sequencing and assembly of Phytophthora oleae, isolate VK10A, causative agent of rot of olive drupes.</title>
        <authorList>
            <person name="Conti Taguali S."/>
            <person name="Riolo M."/>
            <person name="La Spada F."/>
            <person name="Cacciola S.O."/>
            <person name="Dionisio G."/>
        </authorList>
    </citation>
    <scope>NUCLEOTIDE SEQUENCE [LARGE SCALE GENOMIC DNA]</scope>
    <source>
        <strain evidence="1 2">VK10A</strain>
    </source>
</reference>
<organism evidence="1 2">
    <name type="scientific">Phytophthora oleae</name>
    <dbReference type="NCBI Taxonomy" id="2107226"/>
    <lineage>
        <taxon>Eukaryota</taxon>
        <taxon>Sar</taxon>
        <taxon>Stramenopiles</taxon>
        <taxon>Oomycota</taxon>
        <taxon>Peronosporomycetes</taxon>
        <taxon>Peronosporales</taxon>
        <taxon>Peronosporaceae</taxon>
        <taxon>Phytophthora</taxon>
    </lineage>
</organism>
<gene>
    <name evidence="1" type="ORF">V7S43_002384</name>
</gene>
<keyword evidence="2" id="KW-1185">Reference proteome</keyword>
<comment type="caution">
    <text evidence="1">The sequence shown here is derived from an EMBL/GenBank/DDBJ whole genome shotgun (WGS) entry which is preliminary data.</text>
</comment>
<dbReference type="AlphaFoldDB" id="A0ABD3G5H3"/>
<sequence>MTNVATAFPVGCLAWLPWRSVWYLARVEDVRQAEDDDLDAVKLLVHVHGEPLTKDKWVTVYQNGSSAVGTPPLRLLQVLPTTFTGIGAFPAVGNHVQLLVMDQKLIERIASRRSDDPSDDVEVPALVGIVVKVLPARDASLVDVAYPTDLVAQTPDEAQWQRVQIGNGYINVISESQFVRLQQQFILAIGEH</sequence>
<protein>
    <recommendedName>
        <fullName evidence="3">CheW-like domain-containing protein</fullName>
    </recommendedName>
</protein>
<name>A0ABD3G5H3_9STRA</name>
<dbReference type="EMBL" id="JBIMZQ010000003">
    <property type="protein sequence ID" value="KAL3673089.1"/>
    <property type="molecule type" value="Genomic_DNA"/>
</dbReference>
<accession>A0ABD3G5H3</accession>
<proteinExistence type="predicted"/>
<evidence type="ECO:0008006" key="3">
    <source>
        <dbReference type="Google" id="ProtNLM"/>
    </source>
</evidence>